<dbReference type="SUPFAM" id="SSF54001">
    <property type="entry name" value="Cysteine proteinases"/>
    <property type="match status" value="1"/>
</dbReference>
<dbReference type="InterPro" id="IPR038765">
    <property type="entry name" value="Papain-like_cys_pep_sf"/>
</dbReference>
<dbReference type="Gene3D" id="3.90.70.10">
    <property type="entry name" value="Cysteine proteinases"/>
    <property type="match status" value="1"/>
</dbReference>
<dbReference type="GO" id="GO:0005634">
    <property type="term" value="C:nucleus"/>
    <property type="evidence" value="ECO:0007669"/>
    <property type="project" value="TreeGrafter"/>
</dbReference>
<reference evidence="3" key="1">
    <citation type="journal article" date="2020" name="Stud. Mycol.">
        <title>101 Dothideomycetes genomes: a test case for predicting lifestyles and emergence of pathogens.</title>
        <authorList>
            <person name="Haridas S."/>
            <person name="Albert R."/>
            <person name="Binder M."/>
            <person name="Bloem J."/>
            <person name="Labutti K."/>
            <person name="Salamov A."/>
            <person name="Andreopoulos B."/>
            <person name="Baker S."/>
            <person name="Barry K."/>
            <person name="Bills G."/>
            <person name="Bluhm B."/>
            <person name="Cannon C."/>
            <person name="Castanera R."/>
            <person name="Culley D."/>
            <person name="Daum C."/>
            <person name="Ezra D."/>
            <person name="Gonzalez J."/>
            <person name="Henrissat B."/>
            <person name="Kuo A."/>
            <person name="Liang C."/>
            <person name="Lipzen A."/>
            <person name="Lutzoni F."/>
            <person name="Magnuson J."/>
            <person name="Mondo S."/>
            <person name="Nolan M."/>
            <person name="Ohm R."/>
            <person name="Pangilinan J."/>
            <person name="Park H.-J."/>
            <person name="Ramirez L."/>
            <person name="Alfaro M."/>
            <person name="Sun H."/>
            <person name="Tritt A."/>
            <person name="Yoshinaga Y."/>
            <person name="Zwiers L.-H."/>
            <person name="Turgeon B."/>
            <person name="Goodwin S."/>
            <person name="Spatafora J."/>
            <person name="Crous P."/>
            <person name="Grigoriev I."/>
        </authorList>
    </citation>
    <scope>NUCLEOTIDE SEQUENCE</scope>
    <source>
        <strain evidence="3">CBS 627.86</strain>
    </source>
</reference>
<dbReference type="EMBL" id="ML977316">
    <property type="protein sequence ID" value="KAF2118719.1"/>
    <property type="molecule type" value="Genomic_DNA"/>
</dbReference>
<sequence>MSHIFGSTSPDSDAEAEAVASATAHIFNLFQQVQLSIRKFSWKIWKGISYLGSNRRAFPLRGVSTTRRLPGRRGPISASPSRKASPRGHPARPPSPPKPSRGRTISQQTKIQLGNLLDNSSQPNHSGRGIVRNGNQCYRIAPLQALLHLPRFVDLLSKHNIATRDGSIMMPHWARAGFTGTHLYDNPRNDPRNFDDKLSKHHPELKACQYCPACIMKTVIRAYWKDDVYDRVPPPPLQDNVSALKLFHYFTGLRSQVDDYGNLKEDDANFCWQKILEACYHCVDTDDSKLWHNWFDALFQIQFKTTRSCHVCGESRAIPQGEEHYLGFDNINIKHDKPDTIESAIRRLLLTSPGEDVPCNVGDDEEDCDAVGSNLIRMEIEAGPEYLCLPLNLSRQDAVYAYDYKSGEEHMVGMRESKNQNPIQFGTYLDLTRHQVDKATPLLYKLQAVILHTGSLEGGHWTATIRTYDDQILHFNDHRITLGTEAHMTANPAYWGGVKYTPATLIYTRLPESEQTPAMREIAQKSRHEERESREATAIAESRDFEPDPSHLGYDEEDLATQLALARSVKHLSKKDPPSRSPPHSPPRLQLGRKSGRYVEPRSPPITKRIGKRR</sequence>
<accession>A0A6A5ZGV2</accession>
<dbReference type="InterPro" id="IPR028889">
    <property type="entry name" value="USP"/>
</dbReference>
<dbReference type="AlphaFoldDB" id="A0A6A5ZGV2"/>
<name>A0A6A5ZGV2_9PLEO</name>
<dbReference type="Pfam" id="PF00443">
    <property type="entry name" value="UCH"/>
    <property type="match status" value="1"/>
</dbReference>
<feature type="region of interest" description="Disordered" evidence="1">
    <location>
        <begin position="516"/>
        <end position="614"/>
    </location>
</feature>
<dbReference type="PROSITE" id="PS50235">
    <property type="entry name" value="USP_3"/>
    <property type="match status" value="1"/>
</dbReference>
<feature type="region of interest" description="Disordered" evidence="1">
    <location>
        <begin position="62"/>
        <end position="106"/>
    </location>
</feature>
<gene>
    <name evidence="3" type="ORF">BDV96DRAFT_642895</name>
</gene>
<dbReference type="InterPro" id="IPR001394">
    <property type="entry name" value="Peptidase_C19_UCH"/>
</dbReference>
<dbReference type="InterPro" id="IPR050164">
    <property type="entry name" value="Peptidase_C19"/>
</dbReference>
<dbReference type="Proteomes" id="UP000799770">
    <property type="component" value="Unassembled WGS sequence"/>
</dbReference>
<feature type="domain" description="USP" evidence="2">
    <location>
        <begin position="128"/>
        <end position="510"/>
    </location>
</feature>
<dbReference type="CDD" id="cd02257">
    <property type="entry name" value="Peptidase_C19"/>
    <property type="match status" value="1"/>
</dbReference>
<dbReference type="GO" id="GO:0005829">
    <property type="term" value="C:cytosol"/>
    <property type="evidence" value="ECO:0007669"/>
    <property type="project" value="TreeGrafter"/>
</dbReference>
<dbReference type="OrthoDB" id="289038at2759"/>
<dbReference type="GO" id="GO:0004843">
    <property type="term" value="F:cysteine-type deubiquitinase activity"/>
    <property type="evidence" value="ECO:0007669"/>
    <property type="project" value="InterPro"/>
</dbReference>
<dbReference type="PANTHER" id="PTHR24006">
    <property type="entry name" value="UBIQUITIN CARBOXYL-TERMINAL HYDROLASE"/>
    <property type="match status" value="1"/>
</dbReference>
<proteinExistence type="predicted"/>
<dbReference type="GO" id="GO:0016579">
    <property type="term" value="P:protein deubiquitination"/>
    <property type="evidence" value="ECO:0007669"/>
    <property type="project" value="InterPro"/>
</dbReference>
<evidence type="ECO:0000313" key="3">
    <source>
        <dbReference type="EMBL" id="KAF2118719.1"/>
    </source>
</evidence>
<organism evidence="3 4">
    <name type="scientific">Lophiotrema nucula</name>
    <dbReference type="NCBI Taxonomy" id="690887"/>
    <lineage>
        <taxon>Eukaryota</taxon>
        <taxon>Fungi</taxon>
        <taxon>Dikarya</taxon>
        <taxon>Ascomycota</taxon>
        <taxon>Pezizomycotina</taxon>
        <taxon>Dothideomycetes</taxon>
        <taxon>Pleosporomycetidae</taxon>
        <taxon>Pleosporales</taxon>
        <taxon>Lophiotremataceae</taxon>
        <taxon>Lophiotrema</taxon>
    </lineage>
</organism>
<evidence type="ECO:0000313" key="4">
    <source>
        <dbReference type="Proteomes" id="UP000799770"/>
    </source>
</evidence>
<evidence type="ECO:0000256" key="1">
    <source>
        <dbReference type="SAM" id="MobiDB-lite"/>
    </source>
</evidence>
<evidence type="ECO:0000259" key="2">
    <source>
        <dbReference type="PROSITE" id="PS50235"/>
    </source>
</evidence>
<protein>
    <recommendedName>
        <fullName evidence="2">USP domain-containing protein</fullName>
    </recommendedName>
</protein>
<keyword evidence="4" id="KW-1185">Reference proteome</keyword>
<feature type="compositionally biased region" description="Basic and acidic residues" evidence="1">
    <location>
        <begin position="522"/>
        <end position="549"/>
    </location>
</feature>